<dbReference type="EMBL" id="UZAN01046275">
    <property type="protein sequence ID" value="VDP83965.1"/>
    <property type="molecule type" value="Genomic_DNA"/>
</dbReference>
<evidence type="ECO:0000313" key="12">
    <source>
        <dbReference type="Proteomes" id="UP000272942"/>
    </source>
</evidence>
<dbReference type="InterPro" id="IPR032454">
    <property type="entry name" value="Histone_H2A_C"/>
</dbReference>
<keyword evidence="8 9" id="KW-0544">Nucleosome core</keyword>
<evidence type="ECO:0000256" key="9">
    <source>
        <dbReference type="RuleBase" id="RU003767"/>
    </source>
</evidence>
<proteinExistence type="inferred from homology"/>
<gene>
    <name evidence="11" type="ORF">ECPE_LOCUS8658</name>
</gene>
<dbReference type="OrthoDB" id="9421954at2759"/>
<feature type="domain" description="Histone H2A C-terminal" evidence="10">
    <location>
        <begin position="117"/>
        <end position="143"/>
    </location>
</feature>
<evidence type="ECO:0000256" key="7">
    <source>
        <dbReference type="ARBA" id="ARBA00023242"/>
    </source>
</evidence>
<keyword evidence="9" id="KW-0238">DNA-binding</keyword>
<dbReference type="Gene3D" id="1.10.20.10">
    <property type="entry name" value="Histone, subunit A"/>
    <property type="match status" value="1"/>
</dbReference>
<dbReference type="GO" id="GO:0005634">
    <property type="term" value="C:nucleus"/>
    <property type="evidence" value="ECO:0007669"/>
    <property type="project" value="UniProtKB-SubCell"/>
</dbReference>
<dbReference type="PROSITE" id="PS00046">
    <property type="entry name" value="HISTONE_H2A"/>
    <property type="match status" value="1"/>
</dbReference>
<dbReference type="Proteomes" id="UP000272942">
    <property type="component" value="Unassembled WGS sequence"/>
</dbReference>
<dbReference type="PANTHER" id="PTHR23430">
    <property type="entry name" value="HISTONE H2A"/>
    <property type="match status" value="1"/>
</dbReference>
<evidence type="ECO:0000256" key="3">
    <source>
        <dbReference type="ARBA" id="ARBA00004286"/>
    </source>
</evidence>
<dbReference type="SMART" id="SM00414">
    <property type="entry name" value="H2A"/>
    <property type="match status" value="1"/>
</dbReference>
<reference evidence="11 12" key="1">
    <citation type="submission" date="2018-11" db="EMBL/GenBank/DDBJ databases">
        <authorList>
            <consortium name="Pathogen Informatics"/>
        </authorList>
    </citation>
    <scope>NUCLEOTIDE SEQUENCE [LARGE SCALE GENOMIC DNA]</scope>
    <source>
        <strain evidence="11 12">Egypt</strain>
    </source>
</reference>
<keyword evidence="7 9" id="KW-0539">Nucleus</keyword>
<protein>
    <recommendedName>
        <fullName evidence="9">Histone H2A</fullName>
    </recommendedName>
</protein>
<name>A0A3P8I375_9TREM</name>
<dbReference type="AlphaFoldDB" id="A0A3P8I375"/>
<keyword evidence="12" id="KW-1185">Reference proteome</keyword>
<dbReference type="GO" id="GO:0030527">
    <property type="term" value="F:structural constituent of chromatin"/>
    <property type="evidence" value="ECO:0007669"/>
    <property type="project" value="InterPro"/>
</dbReference>
<evidence type="ECO:0000256" key="4">
    <source>
        <dbReference type="ARBA" id="ARBA00010691"/>
    </source>
</evidence>
<organism evidence="11 12">
    <name type="scientific">Echinostoma caproni</name>
    <dbReference type="NCBI Taxonomy" id="27848"/>
    <lineage>
        <taxon>Eukaryota</taxon>
        <taxon>Metazoa</taxon>
        <taxon>Spiralia</taxon>
        <taxon>Lophotrochozoa</taxon>
        <taxon>Platyhelminthes</taxon>
        <taxon>Trematoda</taxon>
        <taxon>Digenea</taxon>
        <taxon>Plagiorchiida</taxon>
        <taxon>Echinostomata</taxon>
        <taxon>Echinostomatoidea</taxon>
        <taxon>Echinostomatidae</taxon>
        <taxon>Echinostoma</taxon>
    </lineage>
</organism>
<sequence length="145" mass="15471">MNVSPFNKANVSFGTLFTLFRHGVKISGRGRGGKSCAKAKTQSASAGLQFPVGHVYPLQRKGNYAECVGAGASVYLAAGLDYLDAEVLELAGNAARDNEKIRIIPRLLQLVICNNQELTKLLGGVTITRGGVLPNIYAVLLPQRD</sequence>
<evidence type="ECO:0000256" key="8">
    <source>
        <dbReference type="ARBA" id="ARBA00023269"/>
    </source>
</evidence>
<dbReference type="GO" id="GO:0000786">
    <property type="term" value="C:nucleosome"/>
    <property type="evidence" value="ECO:0007669"/>
    <property type="project" value="UniProtKB-KW"/>
</dbReference>
<evidence type="ECO:0000256" key="2">
    <source>
        <dbReference type="ARBA" id="ARBA00004123"/>
    </source>
</evidence>
<dbReference type="CDD" id="cd00074">
    <property type="entry name" value="HFD_H2A"/>
    <property type="match status" value="1"/>
</dbReference>
<comment type="similarity">
    <text evidence="4 9">Belongs to the histone H2A family.</text>
</comment>
<keyword evidence="6 9" id="KW-0158">Chromosome</keyword>
<dbReference type="InterPro" id="IPR002119">
    <property type="entry name" value="Histone_H2A"/>
</dbReference>
<dbReference type="InterPro" id="IPR032458">
    <property type="entry name" value="Histone_H2A_CS"/>
</dbReference>
<evidence type="ECO:0000256" key="6">
    <source>
        <dbReference type="ARBA" id="ARBA00022454"/>
    </source>
</evidence>
<comment type="subunit">
    <text evidence="5 9">The nucleosome is a histone octamer containing two molecules each of H2A, H2B, H3 and H4 assembled in one H3-H4 heterotetramer and two H2A-H2B heterodimers. The octamer wraps approximately 147 bp of DNA.</text>
</comment>
<dbReference type="GO" id="GO:0003677">
    <property type="term" value="F:DNA binding"/>
    <property type="evidence" value="ECO:0007669"/>
    <property type="project" value="UniProtKB-KW"/>
</dbReference>
<evidence type="ECO:0000259" key="10">
    <source>
        <dbReference type="Pfam" id="PF16211"/>
    </source>
</evidence>
<evidence type="ECO:0000256" key="5">
    <source>
        <dbReference type="ARBA" id="ARBA00011538"/>
    </source>
</evidence>
<dbReference type="FunFam" id="1.10.20.10:FF:000103">
    <property type="entry name" value="Histone H2A type 1"/>
    <property type="match status" value="1"/>
</dbReference>
<accession>A0A3P8I375</accession>
<comment type="subcellular location">
    <subcellularLocation>
        <location evidence="3">Chromosome</location>
    </subcellularLocation>
    <subcellularLocation>
        <location evidence="2 9">Nucleus</location>
    </subcellularLocation>
</comment>
<dbReference type="PRINTS" id="PR00620">
    <property type="entry name" value="HISTONEH2A"/>
</dbReference>
<dbReference type="Pfam" id="PF16211">
    <property type="entry name" value="Histone_H2A_C"/>
    <property type="match status" value="1"/>
</dbReference>
<comment type="function">
    <text evidence="1">Core component of nucleosome. Nucleosomes wrap and compact DNA into chromatin, limiting DNA accessibility to the cellular machineries which require DNA as a template. Histones thereby play a central role in transcription regulation, DNA repair, DNA replication and chromosomal stability. DNA accessibility is regulated via a complex set of post-translational modifications of histones, also called histone code, and nucleosome remodeling.</text>
</comment>
<dbReference type="SUPFAM" id="SSF47113">
    <property type="entry name" value="Histone-fold"/>
    <property type="match status" value="1"/>
</dbReference>
<dbReference type="GO" id="GO:0046982">
    <property type="term" value="F:protein heterodimerization activity"/>
    <property type="evidence" value="ECO:0007669"/>
    <property type="project" value="InterPro"/>
</dbReference>
<dbReference type="InterPro" id="IPR009072">
    <property type="entry name" value="Histone-fold"/>
</dbReference>
<evidence type="ECO:0000256" key="1">
    <source>
        <dbReference type="ARBA" id="ARBA00002001"/>
    </source>
</evidence>
<evidence type="ECO:0000313" key="11">
    <source>
        <dbReference type="EMBL" id="VDP83965.1"/>
    </source>
</evidence>